<reference evidence="2 3" key="1">
    <citation type="journal article" date="2016" name="Int. J. Syst. Evol. Microbiol.">
        <title>Proposal of Mucilaginibacter phyllosphaerae sp. nov. isolated from the phyllosphere of Galium album.</title>
        <authorList>
            <person name="Aydogan E.L."/>
            <person name="Busse H.J."/>
            <person name="Moser G."/>
            <person name="Muller C."/>
            <person name="Kampfer P."/>
            <person name="Glaeser S.P."/>
        </authorList>
    </citation>
    <scope>NUCLEOTIDE SEQUENCE [LARGE SCALE GENOMIC DNA]</scope>
    <source>
        <strain evidence="2 3">PP-F2FG21</strain>
    </source>
</reference>
<dbReference type="OrthoDB" id="129082at2"/>
<dbReference type="Proteomes" id="UP000583101">
    <property type="component" value="Unassembled WGS sequence"/>
</dbReference>
<sequence>MKVTGIKKKQHVFADYSYVPLVLAAPKIAGFKHNLPAAVVCRSFALTALAYSLCTKASWGVIKLIPYKVHAGLDVASGILAFAAGAMPGIRMINLPETPLY</sequence>
<evidence type="ECO:0000313" key="4">
    <source>
        <dbReference type="Proteomes" id="UP000583101"/>
    </source>
</evidence>
<evidence type="ECO:0000313" key="1">
    <source>
        <dbReference type="EMBL" id="MBB3969485.1"/>
    </source>
</evidence>
<gene>
    <name evidence="2" type="ORF">E2R65_11370</name>
    <name evidence="1" type="ORF">GGR35_002088</name>
</gene>
<name>A0A4Y8ACR5_9SPHI</name>
<dbReference type="Proteomes" id="UP000297248">
    <property type="component" value="Unassembled WGS sequence"/>
</dbReference>
<organism evidence="2 3">
    <name type="scientific">Mucilaginibacter phyllosphaerae</name>
    <dbReference type="NCBI Taxonomy" id="1812349"/>
    <lineage>
        <taxon>Bacteria</taxon>
        <taxon>Pseudomonadati</taxon>
        <taxon>Bacteroidota</taxon>
        <taxon>Sphingobacteriia</taxon>
        <taxon>Sphingobacteriales</taxon>
        <taxon>Sphingobacteriaceae</taxon>
        <taxon>Mucilaginibacter</taxon>
    </lineage>
</organism>
<dbReference type="AlphaFoldDB" id="A0A4Y8ACR5"/>
<keyword evidence="4" id="KW-1185">Reference proteome</keyword>
<reference evidence="2" key="2">
    <citation type="submission" date="2019-03" db="EMBL/GenBank/DDBJ databases">
        <authorList>
            <person name="Yan Y.-Q."/>
            <person name="Du Z.-J."/>
        </authorList>
    </citation>
    <scope>NUCLEOTIDE SEQUENCE</scope>
    <source>
        <strain evidence="2">PP-F2FG21</strain>
    </source>
</reference>
<accession>A0A4Y8ACR5</accession>
<proteinExistence type="predicted"/>
<protein>
    <submittedName>
        <fullName evidence="2">Uncharacterized protein</fullName>
    </submittedName>
</protein>
<reference evidence="1 4" key="3">
    <citation type="submission" date="2020-08" db="EMBL/GenBank/DDBJ databases">
        <title>Genomic Encyclopedia of Type Strains, Phase IV (KMG-IV): sequencing the most valuable type-strain genomes for metagenomic binning, comparative biology and taxonomic classification.</title>
        <authorList>
            <person name="Goeker M."/>
        </authorList>
    </citation>
    <scope>NUCLEOTIDE SEQUENCE [LARGE SCALE GENOMIC DNA]</scope>
    <source>
        <strain evidence="1 4">DSM 100995</strain>
    </source>
</reference>
<dbReference type="EMBL" id="JACIEG010000003">
    <property type="protein sequence ID" value="MBB3969485.1"/>
    <property type="molecule type" value="Genomic_DNA"/>
</dbReference>
<comment type="caution">
    <text evidence="2">The sequence shown here is derived from an EMBL/GenBank/DDBJ whole genome shotgun (WGS) entry which is preliminary data.</text>
</comment>
<evidence type="ECO:0000313" key="3">
    <source>
        <dbReference type="Proteomes" id="UP000297248"/>
    </source>
</evidence>
<dbReference type="EMBL" id="SNQG01000004">
    <property type="protein sequence ID" value="TEW65736.1"/>
    <property type="molecule type" value="Genomic_DNA"/>
</dbReference>
<evidence type="ECO:0000313" key="2">
    <source>
        <dbReference type="EMBL" id="TEW65736.1"/>
    </source>
</evidence>
<dbReference type="RefSeq" id="WP_134336605.1">
    <property type="nucleotide sequence ID" value="NZ_BMCZ01000002.1"/>
</dbReference>